<keyword evidence="10" id="KW-0234">DNA repair</keyword>
<proteinExistence type="inferred from homology"/>
<dbReference type="InterPro" id="IPR036940">
    <property type="entry name" value="PI3/4_kinase_cat_sf"/>
</dbReference>
<evidence type="ECO:0000256" key="10">
    <source>
        <dbReference type="ARBA" id="ARBA00023204"/>
    </source>
</evidence>
<dbReference type="Pfam" id="PF25030">
    <property type="entry name" value="M-HEAT_ATR"/>
    <property type="match status" value="1"/>
</dbReference>
<evidence type="ECO:0000256" key="5">
    <source>
        <dbReference type="ARBA" id="ARBA00022679"/>
    </source>
</evidence>
<dbReference type="InterPro" id="IPR012993">
    <property type="entry name" value="UME"/>
</dbReference>
<reference evidence="16" key="2">
    <citation type="submission" date="2020-06" db="EMBL/GenBank/DDBJ databases">
        <authorList>
            <person name="Sheffer M."/>
        </authorList>
    </citation>
    <scope>NUCLEOTIDE SEQUENCE</scope>
</reference>
<dbReference type="GO" id="GO:0006281">
    <property type="term" value="P:DNA repair"/>
    <property type="evidence" value="ECO:0007669"/>
    <property type="project" value="UniProtKB-KW"/>
</dbReference>
<dbReference type="Gene3D" id="1.10.1070.11">
    <property type="entry name" value="Phosphatidylinositol 3-/4-kinase, catalytic domain"/>
    <property type="match status" value="1"/>
</dbReference>
<dbReference type="GO" id="GO:0000723">
    <property type="term" value="P:telomere maintenance"/>
    <property type="evidence" value="ECO:0007669"/>
    <property type="project" value="TreeGrafter"/>
</dbReference>
<evidence type="ECO:0000256" key="8">
    <source>
        <dbReference type="ARBA" id="ARBA00022777"/>
    </source>
</evidence>
<evidence type="ECO:0000256" key="11">
    <source>
        <dbReference type="ARBA" id="ARBA00023242"/>
    </source>
</evidence>
<feature type="domain" description="PI3K/PI4K catalytic" evidence="13">
    <location>
        <begin position="2204"/>
        <end position="2518"/>
    </location>
</feature>
<evidence type="ECO:0000313" key="17">
    <source>
        <dbReference type="Proteomes" id="UP000807504"/>
    </source>
</evidence>
<dbReference type="InterPro" id="IPR011009">
    <property type="entry name" value="Kinase-like_dom_sf"/>
</dbReference>
<sequence>MDYPASQHMTKDHDDFSDKKFRQTLNITIINNFLDLKASTSASNHATLSAFFHHMRNSFKEIPHIFVASPIHHDADESRQEKGDVCLSTAFTEWLMMWLLHVLNDPSADSVHKECRDLFFYLLQLIKFNNTFNFRHSVMRLINLLAELNDMFDRFVDGNTETSIIENYFYSDEKLKSECAQELDLVTISVSFSTPYECEALQEKVTSLLEMLTIDITQFLPDQCNNLCKIFCIQIELGDLNLKKESVRGIASLVREHGLMFSISNIDYLFSCIQAITLFCSSFEEPISEVFRSLQDAIGVFLRILIEKVDKPESKFMLTTSTLGKMLQVLSEAVTKSYFLDSTQCFQSSVVTGIIFFLQHGKENGYLFPIVLQQQLSEFVVTSLSARASKFLLHLAVHLIKTEGESCYFGTNQNKEKFGGGQENNDVVCCCAEILLRSYSELHHIEKFEFQEFTLSGSQSHIARRRFPPLIIDSFNAHAKYLLVNNFSSTYEKIIKFYKQVLLLQDLLHLTDEHYDIICNVLSIPWILEEEDVQDLSDQFLSLHIIKKLNITIHNSVAAHCLQSLVLIPSRISLSWRSHILSMCLSCNTDLALTAVKMLPIFLYSSLNPLKFLFELNPCLLQLNNIDVLRELCKYFGTVCCICSGCCSLYRQLECDYDSDVVLPVKCAVCDKLQDSSDKSKPLPSPFVESLADLMIHILSHPSELIRRESMQAVLRFFTHFEVKENVLSATMHFLVDVNPVVRAKFSEVVGLALKPLFSFQRDHKWRQRIDELLMMKLQAALLASKQSGNVHFQKSIIYSIGEIGKISDGGLLLINIISLLENYMTSIPSVKVVAFSKLKQIAESKQLKMQDLLKAYKGAICKFLAEFLFARNPDDANQILFILEEIRTVFGYNDLKSFIHQNQHSILPYLIARETQCSSVFIETLATVLHIDKREILINNFPYIFSHFVCHCDKSDLEKALIFIQRETDLELGSLLRCNYQPVHNELLLHLSTHYQQVFSGLAILALKSGNLEGNNSIITHSEEMASYLQPKLLGFLVFFDAQMLKSSLDDKKLALESLIAIMKIMGSRAITAVRFKLMATLRLTLRFKDGDFPKICCKAWNTFVSSIEITSLGPLLNQIIVALLPLLEIEPVAVSEIFHYLIIEKRAYLSEFFHDLYFVPDTPELQQINVVLKDYSESPDSLTDFCSLLCHSLKGISHENLEVRLHALEKLKQVLHSNQKAIHDHLHGRESVDNLLSHLVAALIGGCRESDVRVRTALGHCLGELGAIDPGRLDMKSARSRETLANFYSSIDEEDFAYALIQELVHSFLAAEQSGIQDCSACAIQEVLRFYKCSNESGSSGNHLWKRFPPDIQEILIVLFHSQYKPLQKSRRKFPVPIYQSKMGGTFRDWTKNWFYSLLQKVKKENPFKLFHACSVIIKYDLNCTLFLLPHLVVYALLDCTEIEKNEICAEILTVLRHSEQLSAMNDLCQLSSQIVFSVVDHLTKWIHHYQNEISSKTSGRSLGPRLSQDKNFQSVNACLTNIPQILLAKSAFACQAYARALLHLEKYLKEFPDQLENHIGFIQKIYASLDDADGVAGVAAIRKEEPTLKDLILENEANGDMQAAFACYEKAIKLYPDEVSYYGGLLKCFLAMDQPTTAVSYANGILTERPDWKDNLNPFRIEAAWQLSNWESLESYLEEEENKEDWTVGVGNILYLANKKDVANFEKYVNIIRSRQMAPLSAASMERGAYLRGYEYLIRMHMLTDLQEAVQSIFNLNLSDRSPSKTVSLFNEILPTLSLRRNLLQSSSRYQEPIHNLHRVLLKIGKEKMPEFSSKFDQEITKCWLQSARLARKNGFYQRAYSCLLEAGIKNSADFFMEKTKWLWNKGEKEQAIYCLQKGISEHFPSMQTKNASSLNLSIDDQLICAKAKLLLAIYSEESSIVDSGSLIEMYKEVVNLQPDWEASHFHLAKYYDKMLNTTENPDAKAEIMIKVVRNFGTSLKHGCKNVYHSLPRLLDIWFDLGSLQGVDDNSSSSKKLASSWKSTAASLERISNMVQELYGSVPLYLFLTAFPQLVSRICHSHPSVSGPLQKLISRLLVSYPQQSMWMMMAVSKSSYPTRSKRCKQIFQEAILLNPSLGKYINDTTRLADKLIDLSNKNVGETNKLSISENFSSLSKLIDDRNFSQIMLPLQTQMIVTLPNGYVSTFDYNAFPFTPVFIQGFEDTVEVFPSLQKPKKLIVKGSDGKLYPIMCKPKDDLRKDCRLMEFNNLVNRYLKIDPEPPKAQGVLRTYAVVPLNEECGLIEWVPNLHGLRQILSKLYRLKGLFVTGREIRAMMPSKTATFEEKLNIFKNKFLPRFPPVFHEWFKIIFPDPTAWYHARLAYARTTAVMSMVGYIVGLGDRHGENILFDSSCGDSVHVDLNCLFNKGETMEYPECVPFRLTHNMVDAMGPTGYEGAFRKACEVTMRVMRSRTDALMSVLRPFVHDPLVEWSRSKNSKAQHDGEIINEQGLTHVKDIELRLNGIIKYKNKRQGLPLSIEGQVNHLIQEAVDIRNLSQMYIGWAAYM</sequence>
<dbReference type="SMART" id="SM00802">
    <property type="entry name" value="UME"/>
    <property type="match status" value="1"/>
</dbReference>
<dbReference type="Gene3D" id="1.25.40.10">
    <property type="entry name" value="Tetratricopeptide repeat domain"/>
    <property type="match status" value="1"/>
</dbReference>
<dbReference type="InterPro" id="IPR018936">
    <property type="entry name" value="PI3/4_kinase_CS"/>
</dbReference>
<dbReference type="InterPro" id="IPR014009">
    <property type="entry name" value="PIK_FAT"/>
</dbReference>
<dbReference type="PROSITE" id="PS50290">
    <property type="entry name" value="PI3_4_KINASE_3"/>
    <property type="match status" value="1"/>
</dbReference>
<dbReference type="PROSITE" id="PS51190">
    <property type="entry name" value="FATC"/>
    <property type="match status" value="1"/>
</dbReference>
<protein>
    <recommendedName>
        <fullName evidence="12">Serine/threonine-protein kinase ATR</fullName>
        <ecNumber evidence="3">2.7.11.1</ecNumber>
    </recommendedName>
</protein>
<dbReference type="PANTHER" id="PTHR11139">
    <property type="entry name" value="ATAXIA TELANGIECTASIA MUTATED ATM -RELATED"/>
    <property type="match status" value="1"/>
</dbReference>
<dbReference type="Pfam" id="PF08064">
    <property type="entry name" value="UME"/>
    <property type="match status" value="1"/>
</dbReference>
<dbReference type="Pfam" id="PF02259">
    <property type="entry name" value="FAT"/>
    <property type="match status" value="1"/>
</dbReference>
<dbReference type="InterPro" id="IPR000403">
    <property type="entry name" value="PI3/4_kinase_cat_dom"/>
</dbReference>
<dbReference type="SMART" id="SM00146">
    <property type="entry name" value="PI3Kc"/>
    <property type="match status" value="1"/>
</dbReference>
<organism evidence="16 17">
    <name type="scientific">Argiope bruennichi</name>
    <name type="common">Wasp spider</name>
    <name type="synonym">Aranea bruennichi</name>
    <dbReference type="NCBI Taxonomy" id="94029"/>
    <lineage>
        <taxon>Eukaryota</taxon>
        <taxon>Metazoa</taxon>
        <taxon>Ecdysozoa</taxon>
        <taxon>Arthropoda</taxon>
        <taxon>Chelicerata</taxon>
        <taxon>Arachnida</taxon>
        <taxon>Araneae</taxon>
        <taxon>Araneomorphae</taxon>
        <taxon>Entelegynae</taxon>
        <taxon>Araneoidea</taxon>
        <taxon>Araneidae</taxon>
        <taxon>Argiope</taxon>
    </lineage>
</organism>
<dbReference type="InterPro" id="IPR016024">
    <property type="entry name" value="ARM-type_fold"/>
</dbReference>
<dbReference type="Proteomes" id="UP000807504">
    <property type="component" value="Unassembled WGS sequence"/>
</dbReference>
<dbReference type="EC" id="2.7.11.1" evidence="3"/>
<comment type="similarity">
    <text evidence="2">Belongs to the PI3/PI4-kinase family. ATM subfamily.</text>
</comment>
<dbReference type="InterPro" id="IPR011989">
    <property type="entry name" value="ARM-like"/>
</dbReference>
<dbReference type="GO" id="GO:0005694">
    <property type="term" value="C:chromosome"/>
    <property type="evidence" value="ECO:0007669"/>
    <property type="project" value="TreeGrafter"/>
</dbReference>
<evidence type="ECO:0000256" key="6">
    <source>
        <dbReference type="ARBA" id="ARBA00022741"/>
    </source>
</evidence>
<evidence type="ECO:0000256" key="4">
    <source>
        <dbReference type="ARBA" id="ARBA00022527"/>
    </source>
</evidence>
<comment type="caution">
    <text evidence="16">The sequence shown here is derived from an EMBL/GenBank/DDBJ whole genome shotgun (WGS) entry which is preliminary data.</text>
</comment>
<evidence type="ECO:0000256" key="7">
    <source>
        <dbReference type="ARBA" id="ARBA00022763"/>
    </source>
</evidence>
<feature type="domain" description="FAT" evidence="14">
    <location>
        <begin position="1529"/>
        <end position="2097"/>
    </location>
</feature>
<dbReference type="GO" id="GO:0000077">
    <property type="term" value="P:DNA damage checkpoint signaling"/>
    <property type="evidence" value="ECO:0007669"/>
    <property type="project" value="TreeGrafter"/>
</dbReference>
<gene>
    <name evidence="16" type="ORF">HNY73_002723</name>
</gene>
<keyword evidence="9" id="KW-0067">ATP-binding</keyword>
<dbReference type="SUPFAM" id="SSF56112">
    <property type="entry name" value="Protein kinase-like (PK-like)"/>
    <property type="match status" value="1"/>
</dbReference>
<dbReference type="GO" id="GO:0005634">
    <property type="term" value="C:nucleus"/>
    <property type="evidence" value="ECO:0007669"/>
    <property type="project" value="UniProtKB-SubCell"/>
</dbReference>
<dbReference type="InterPro" id="IPR057564">
    <property type="entry name" value="HEAT_ATR"/>
</dbReference>
<dbReference type="InterPro" id="IPR003151">
    <property type="entry name" value="PIK-rel_kinase_FAT"/>
</dbReference>
<keyword evidence="6" id="KW-0547">Nucleotide-binding</keyword>
<comment type="subcellular location">
    <subcellularLocation>
        <location evidence="1">Nucleus</location>
    </subcellularLocation>
</comment>
<dbReference type="SUPFAM" id="SSF48452">
    <property type="entry name" value="TPR-like"/>
    <property type="match status" value="1"/>
</dbReference>
<evidence type="ECO:0000256" key="9">
    <source>
        <dbReference type="ARBA" id="ARBA00022840"/>
    </source>
</evidence>
<dbReference type="Gene3D" id="3.30.1010.10">
    <property type="entry name" value="Phosphatidylinositol 3-kinase Catalytic Subunit, Chain A, domain 4"/>
    <property type="match status" value="1"/>
</dbReference>
<dbReference type="FunFam" id="1.10.1070.11:FF:000009">
    <property type="entry name" value="Putative serine/threonine-protein kinase ATR"/>
    <property type="match status" value="1"/>
</dbReference>
<name>A0A8T0FYS3_ARGBR</name>
<dbReference type="CDD" id="cd00892">
    <property type="entry name" value="PIKKc_ATR"/>
    <property type="match status" value="1"/>
</dbReference>
<dbReference type="Pfam" id="PF00454">
    <property type="entry name" value="PI3_PI4_kinase"/>
    <property type="match status" value="1"/>
</dbReference>
<dbReference type="SMART" id="SM01343">
    <property type="entry name" value="FATC"/>
    <property type="match status" value="1"/>
</dbReference>
<evidence type="ECO:0000313" key="16">
    <source>
        <dbReference type="EMBL" id="KAF8794790.1"/>
    </source>
</evidence>
<dbReference type="InterPro" id="IPR056802">
    <property type="entry name" value="ATR-like_M-HEAT"/>
</dbReference>
<dbReference type="PANTHER" id="PTHR11139:SF69">
    <property type="entry name" value="SERINE_THREONINE-PROTEIN KINASE ATR"/>
    <property type="match status" value="1"/>
</dbReference>
<keyword evidence="11" id="KW-0539">Nucleus</keyword>
<keyword evidence="8 16" id="KW-0418">Kinase</keyword>
<dbReference type="SUPFAM" id="SSF48371">
    <property type="entry name" value="ARM repeat"/>
    <property type="match status" value="2"/>
</dbReference>
<dbReference type="Gene3D" id="1.25.10.10">
    <property type="entry name" value="Leucine-rich Repeat Variant"/>
    <property type="match status" value="2"/>
</dbReference>
<feature type="domain" description="FATC" evidence="15">
    <location>
        <begin position="2516"/>
        <end position="2548"/>
    </location>
</feature>
<evidence type="ECO:0000256" key="3">
    <source>
        <dbReference type="ARBA" id="ARBA00012513"/>
    </source>
</evidence>
<dbReference type="Pfam" id="PF23593">
    <property type="entry name" value="HEAT_ATR"/>
    <property type="match status" value="1"/>
</dbReference>
<dbReference type="InterPro" id="IPR003152">
    <property type="entry name" value="FATC_dom"/>
</dbReference>
<evidence type="ECO:0000256" key="2">
    <source>
        <dbReference type="ARBA" id="ARBA00010769"/>
    </source>
</evidence>
<dbReference type="PROSITE" id="PS00916">
    <property type="entry name" value="PI3_4_KINASE_2"/>
    <property type="match status" value="1"/>
</dbReference>
<keyword evidence="5" id="KW-0808">Transferase</keyword>
<dbReference type="PROSITE" id="PS51189">
    <property type="entry name" value="FAT"/>
    <property type="match status" value="1"/>
</dbReference>
<dbReference type="GO" id="GO:0004674">
    <property type="term" value="F:protein serine/threonine kinase activity"/>
    <property type="evidence" value="ECO:0007669"/>
    <property type="project" value="UniProtKB-KW"/>
</dbReference>
<keyword evidence="17" id="KW-1185">Reference proteome</keyword>
<evidence type="ECO:0000259" key="14">
    <source>
        <dbReference type="PROSITE" id="PS51189"/>
    </source>
</evidence>
<evidence type="ECO:0000256" key="12">
    <source>
        <dbReference type="ARBA" id="ARBA00024420"/>
    </source>
</evidence>
<dbReference type="InterPro" id="IPR011990">
    <property type="entry name" value="TPR-like_helical_dom_sf"/>
</dbReference>
<dbReference type="Pfam" id="PF02260">
    <property type="entry name" value="FATC"/>
    <property type="match status" value="1"/>
</dbReference>
<keyword evidence="4" id="KW-0723">Serine/threonine-protein kinase</keyword>
<evidence type="ECO:0000256" key="1">
    <source>
        <dbReference type="ARBA" id="ARBA00004123"/>
    </source>
</evidence>
<accession>A0A8T0FYS3</accession>
<evidence type="ECO:0000259" key="13">
    <source>
        <dbReference type="PROSITE" id="PS50290"/>
    </source>
</evidence>
<dbReference type="GO" id="GO:0005524">
    <property type="term" value="F:ATP binding"/>
    <property type="evidence" value="ECO:0007669"/>
    <property type="project" value="UniProtKB-KW"/>
</dbReference>
<dbReference type="InterPro" id="IPR050517">
    <property type="entry name" value="DDR_Repair_Kinase"/>
</dbReference>
<evidence type="ECO:0000259" key="15">
    <source>
        <dbReference type="PROSITE" id="PS51190"/>
    </source>
</evidence>
<keyword evidence="7" id="KW-0227">DNA damage</keyword>
<dbReference type="EMBL" id="JABXBU010000002">
    <property type="protein sequence ID" value="KAF8794790.1"/>
    <property type="molecule type" value="Genomic_DNA"/>
</dbReference>
<reference evidence="16" key="1">
    <citation type="journal article" date="2020" name="bioRxiv">
        <title>Chromosome-level reference genome of the European wasp spider Argiope bruennichi: a resource for studies on range expansion and evolutionary adaptation.</title>
        <authorList>
            <person name="Sheffer M.M."/>
            <person name="Hoppe A."/>
            <person name="Krehenwinkel H."/>
            <person name="Uhl G."/>
            <person name="Kuss A.W."/>
            <person name="Jensen L."/>
            <person name="Jensen C."/>
            <person name="Gillespie R.G."/>
            <person name="Hoff K.J."/>
            <person name="Prost S."/>
        </authorList>
    </citation>
    <scope>NUCLEOTIDE SEQUENCE</scope>
</reference>